<dbReference type="EMBL" id="BARU01035382">
    <property type="protein sequence ID" value="GAH80027.1"/>
    <property type="molecule type" value="Genomic_DNA"/>
</dbReference>
<proteinExistence type="predicted"/>
<gene>
    <name evidence="1" type="ORF">S03H2_55405</name>
</gene>
<evidence type="ECO:0000313" key="1">
    <source>
        <dbReference type="EMBL" id="GAH80027.1"/>
    </source>
</evidence>
<sequence length="84" mass="9345">MSTKEKKFIEFLKKRGGMVSYKEIIKAGFNKAFLKDNLDSGRIQKVDRALYRLSDGFTLSNPDLVAVSIKVSKGVVCLLSALAF</sequence>
<dbReference type="AlphaFoldDB" id="X1IEC4"/>
<organism evidence="1">
    <name type="scientific">marine sediment metagenome</name>
    <dbReference type="NCBI Taxonomy" id="412755"/>
    <lineage>
        <taxon>unclassified sequences</taxon>
        <taxon>metagenomes</taxon>
        <taxon>ecological metagenomes</taxon>
    </lineage>
</organism>
<accession>X1IEC4</accession>
<protein>
    <recommendedName>
        <fullName evidence="2">Transcriptional regulator</fullName>
    </recommendedName>
</protein>
<reference evidence="1" key="1">
    <citation type="journal article" date="2014" name="Front. Microbiol.">
        <title>High frequency of phylogenetically diverse reductive dehalogenase-homologous genes in deep subseafloor sedimentary metagenomes.</title>
        <authorList>
            <person name="Kawai M."/>
            <person name="Futagami T."/>
            <person name="Toyoda A."/>
            <person name="Takaki Y."/>
            <person name="Nishi S."/>
            <person name="Hori S."/>
            <person name="Arai W."/>
            <person name="Tsubouchi T."/>
            <person name="Morono Y."/>
            <person name="Uchiyama I."/>
            <person name="Ito T."/>
            <person name="Fujiyama A."/>
            <person name="Inagaki F."/>
            <person name="Takami H."/>
        </authorList>
    </citation>
    <scope>NUCLEOTIDE SEQUENCE</scope>
    <source>
        <strain evidence="1">Expedition CK06-06</strain>
    </source>
</reference>
<comment type="caution">
    <text evidence="1">The sequence shown here is derived from an EMBL/GenBank/DDBJ whole genome shotgun (WGS) entry which is preliminary data.</text>
</comment>
<name>X1IEC4_9ZZZZ</name>
<feature type="non-terminal residue" evidence="1">
    <location>
        <position position="84"/>
    </location>
</feature>
<evidence type="ECO:0008006" key="2">
    <source>
        <dbReference type="Google" id="ProtNLM"/>
    </source>
</evidence>